<dbReference type="RefSeq" id="XP_014653956.1">
    <property type="nucleotide sequence ID" value="XM_014798470.1"/>
</dbReference>
<dbReference type="HOGENOM" id="CLU_358668_0_0_1"/>
<dbReference type="Proteomes" id="UP000053758">
    <property type="component" value="Unassembled WGS sequence"/>
</dbReference>
<dbReference type="EMBL" id="DF830089">
    <property type="protein sequence ID" value="GAK67862.1"/>
    <property type="molecule type" value="Genomic_DNA"/>
</dbReference>
<reference evidence="1" key="1">
    <citation type="submission" date="2014-07" db="EMBL/GenBank/DDBJ databases">
        <title>Draft genome sequence of the yeast Pseudozyma antarctica JCM 10317 known as a producer of lipase B which used in a wide range of industrial applications.</title>
        <authorList>
            <person name="Morita T."/>
            <person name="Saika A."/>
            <person name="Koike H."/>
        </authorList>
    </citation>
    <scope>NUCLEOTIDE SEQUENCE</scope>
    <source>
        <strain evidence="1">JCM 10317</strain>
    </source>
</reference>
<gene>
    <name evidence="1" type="ORF">PAN0_022d6092</name>
</gene>
<dbReference type="AlphaFoldDB" id="A0A081CMG6"/>
<organism evidence="1">
    <name type="scientific">Pseudozyma antarctica</name>
    <name type="common">Yeast</name>
    <name type="synonym">Candida antarctica</name>
    <dbReference type="NCBI Taxonomy" id="84753"/>
    <lineage>
        <taxon>Eukaryota</taxon>
        <taxon>Fungi</taxon>
        <taxon>Dikarya</taxon>
        <taxon>Basidiomycota</taxon>
        <taxon>Ustilaginomycotina</taxon>
        <taxon>Ustilaginomycetes</taxon>
        <taxon>Ustilaginales</taxon>
        <taxon>Ustilaginaceae</taxon>
        <taxon>Moesziomyces</taxon>
    </lineage>
</organism>
<proteinExistence type="predicted"/>
<keyword evidence="2" id="KW-1185">Reference proteome</keyword>
<protein>
    <submittedName>
        <fullName evidence="1">Uncharacterized protein</fullName>
    </submittedName>
</protein>
<name>A0A081CMG6_PSEA2</name>
<evidence type="ECO:0000313" key="2">
    <source>
        <dbReference type="Proteomes" id="UP000053758"/>
    </source>
</evidence>
<dbReference type="GeneID" id="26306912"/>
<evidence type="ECO:0000313" key="1">
    <source>
        <dbReference type="EMBL" id="GAK67862.1"/>
    </source>
</evidence>
<accession>A0A081CMG6</accession>
<sequence>MEVVTFIRHPRKHPRVRRSSDERFSVTVMIPFRALLGILVLSAFVAAQPIRRSDGIPTAEPELLSNSLNSRIFLSKRANDAEVPDIAGGAGHEYGVWSQGDTLRIATFLAGDHNIFPRNSLATPAVQQLAAVYRPYQRNFPARGLPRDGMSADAIVTNLFEVSGRDRLRQMQAVLGTVIDNALAFRLDRTRIQYLEALRRRFHVSEQILTPTATEIGDLALTRVPAPPVEYDSAYFNRMAEHIEWVARRMNTRQMIVTRTTPPLAINFALLGHLEDELDRVISTPSVPSRQLNTLLRLHPRDVAGDEAAHQGGPTRQRRDAWTSFDDEIAEEEALGSNLSTPRRKMLIKRQADVREHLGGQPWPMREMSVEEALGRNALEPTDPGAIPIAEFWRRNIDLLAPMRGNERRRQQLAGMYEQYQQVVPITGRALNFHDANAIVEQTYMSEGRNRFRHMTPILRYLVEHRSQLRLDPVRVAYLEALLGRFRETERLLTPSAEEHANEMLRHARIGEEDFRDVQVVRNTLHAVSDGSERILNRLGSARENLWRILQDLRFVNHLEKEIEEIVDNPVSPAARGVRRLVPRDGIQDQGADASINKANTIEERAVKEHPHTDEEMRFALSGIGMHLQDQAARPIASWRLSDAMLLLHDRVPHDLKAVLRGGWVAYRANHPRIPFDHAFLSDQVRLAPYFNTDRGARFGSAIRVIDSLLSRRGRLQLTDTAVEYLEALKARFQRTAELMLPLPSAVRAEIRNEYSQGTPQEHEQMLRNLLFDRNLRIRRNAREVNIDESLLMSFESEMDIFHRLPVV</sequence>